<dbReference type="OrthoDB" id="9768966at2"/>
<evidence type="ECO:0000256" key="1">
    <source>
        <dbReference type="ARBA" id="ARBA00022729"/>
    </source>
</evidence>
<dbReference type="KEGG" id="tpla:ElP_18970"/>
<dbReference type="Gene3D" id="2.60.120.200">
    <property type="match status" value="1"/>
</dbReference>
<organism evidence="4 5">
    <name type="scientific">Tautonia plasticadhaerens</name>
    <dbReference type="NCBI Taxonomy" id="2527974"/>
    <lineage>
        <taxon>Bacteria</taxon>
        <taxon>Pseudomonadati</taxon>
        <taxon>Planctomycetota</taxon>
        <taxon>Planctomycetia</taxon>
        <taxon>Isosphaerales</taxon>
        <taxon>Isosphaeraceae</taxon>
        <taxon>Tautonia</taxon>
    </lineage>
</organism>
<feature type="domain" description="LamG-like jellyroll fold" evidence="3">
    <location>
        <begin position="397"/>
        <end position="535"/>
    </location>
</feature>
<gene>
    <name evidence="4" type="ORF">ElP_18970</name>
</gene>
<dbReference type="EMBL" id="CP036426">
    <property type="protein sequence ID" value="QDV34016.1"/>
    <property type="molecule type" value="Genomic_DNA"/>
</dbReference>
<evidence type="ECO:0000256" key="2">
    <source>
        <dbReference type="ARBA" id="ARBA00023157"/>
    </source>
</evidence>
<name>A0A518GZJ8_9BACT</name>
<evidence type="ECO:0000259" key="3">
    <source>
        <dbReference type="SMART" id="SM00560"/>
    </source>
</evidence>
<accession>A0A518GZJ8</accession>
<proteinExistence type="predicted"/>
<evidence type="ECO:0000313" key="4">
    <source>
        <dbReference type="EMBL" id="QDV34016.1"/>
    </source>
</evidence>
<dbReference type="RefSeq" id="WP_145268593.1">
    <property type="nucleotide sequence ID" value="NZ_CP036426.1"/>
</dbReference>
<dbReference type="AlphaFoldDB" id="A0A518GZJ8"/>
<evidence type="ECO:0000313" key="5">
    <source>
        <dbReference type="Proteomes" id="UP000317835"/>
    </source>
</evidence>
<dbReference type="SUPFAM" id="SSF49899">
    <property type="entry name" value="Concanavalin A-like lectins/glucanases"/>
    <property type="match status" value="2"/>
</dbReference>
<sequence length="1124" mass="110266">MAAPNFIGEYETAWDSATSPKSTAAITVQAGDVLVAVSAVETYNTGFQEPTITPSGGGLTWTSRQVVQGNDYGKVAIWTAVASGSASFAVTFTRTGSLSSGLYFGGSVLQYRGSDGLGNSAKANVSSGAPSLSLTTTGANSALVAINNDWNAGDGSSRTWRTINGTAPSAGNGYEAVYFRDASRYTVYAARWPDAGAAGSKTLGLSSPSGQKYSIAGIEVLGTSSPSPAAAALSATAADASASLALDAGAPPGSAAALAATAGDASASLALDAGLPGSSAIALSATAADATASLALDAGAPTGTAIALSATAADATASLALDAGAPTGTAIALSATAADATAALWAAGGGPIGFDTAPARVLWLDAGDGVNARGAVELDGSTQYLTRSGSLMGVLGTSYSVQAWVYLDATGASRGIVCHRSTASSSRIPLFLGVGSDDVVDFIVGADGAAFSTAVGSALSAGQWHHVVGVRSGNTLSIYVDGVKGTDATGSFGGTITPTHLDYGSNFGGSASRVQLLDGRIDQVGLWGNRALTQSDVTGLFNAGAGLTFGGMTSGQKSGLVLFHELDEASGDRLDATGNGRAMTAVGAPGGAHGVVEGPADDLDPVSSWDDRVGGLAFEQASVPARPAWRSGPGTPYVDFDGTDDQLSHGTPGGLVGDRSAFTLLAKVRLDALPATDPAVIYEEADASGAVACRLAVDSSGHVVGSYRPSGGTLASATSSATLPAGGAPVTIGLVRDGTALQAFVAGSPSGPSATIDAGTSLAGATPRVGAPVASSGFARLDGRVYAVFGAALAYADAQVRQLSEAPSASALSATAADATAALVLDAAAPGESAAALAATAADASATLALDAGAPPPAALALSASTADASATLALDASAPGAAGLALSATAGDATASLALDAGPPPASTIALLAAAGDATASLALDAAIPAPAAASILAAAADASAALVLDASPPAGTAPFSLSATTADATAALGLAWIARVDLRQIVFERLSGSAALAALVGTRIYPNWVPQGVAARPALTFTVVSNARGRVLAEDGFDGSARARVRFDAWADDPADAAAVVDALSDLWHGYRGTASGGVLVHSSYQVDEQDLPEAPADGSGDWTERIVADYAIHYRIPRPDR</sequence>
<keyword evidence="1" id="KW-0732">Signal</keyword>
<protein>
    <recommendedName>
        <fullName evidence="3">LamG-like jellyroll fold domain-containing protein</fullName>
    </recommendedName>
</protein>
<dbReference type="SMART" id="SM00560">
    <property type="entry name" value="LamGL"/>
    <property type="match status" value="1"/>
</dbReference>
<keyword evidence="2" id="KW-1015">Disulfide bond</keyword>
<dbReference type="InterPro" id="IPR053745">
    <property type="entry name" value="Viral_Tail_Comp_sf"/>
</dbReference>
<dbReference type="InterPro" id="IPR006558">
    <property type="entry name" value="LamG-like"/>
</dbReference>
<keyword evidence="5" id="KW-1185">Reference proteome</keyword>
<dbReference type="Proteomes" id="UP000317835">
    <property type="component" value="Chromosome"/>
</dbReference>
<dbReference type="InterPro" id="IPR013320">
    <property type="entry name" value="ConA-like_dom_sf"/>
</dbReference>
<reference evidence="4 5" key="1">
    <citation type="submission" date="2019-02" db="EMBL/GenBank/DDBJ databases">
        <title>Deep-cultivation of Planctomycetes and their phenomic and genomic characterization uncovers novel biology.</title>
        <authorList>
            <person name="Wiegand S."/>
            <person name="Jogler M."/>
            <person name="Boedeker C."/>
            <person name="Pinto D."/>
            <person name="Vollmers J."/>
            <person name="Rivas-Marin E."/>
            <person name="Kohn T."/>
            <person name="Peeters S.H."/>
            <person name="Heuer A."/>
            <person name="Rast P."/>
            <person name="Oberbeckmann S."/>
            <person name="Bunk B."/>
            <person name="Jeske O."/>
            <person name="Meyerdierks A."/>
            <person name="Storesund J.E."/>
            <person name="Kallscheuer N."/>
            <person name="Luecker S."/>
            <person name="Lage O.M."/>
            <person name="Pohl T."/>
            <person name="Merkel B.J."/>
            <person name="Hornburger P."/>
            <person name="Mueller R.-W."/>
            <person name="Bruemmer F."/>
            <person name="Labrenz M."/>
            <person name="Spormann A.M."/>
            <person name="Op den Camp H."/>
            <person name="Overmann J."/>
            <person name="Amann R."/>
            <person name="Jetten M.S.M."/>
            <person name="Mascher T."/>
            <person name="Medema M.H."/>
            <person name="Devos D.P."/>
            <person name="Kaster A.-K."/>
            <person name="Ovreas L."/>
            <person name="Rohde M."/>
            <person name="Galperin M.Y."/>
            <person name="Jogler C."/>
        </authorList>
    </citation>
    <scope>NUCLEOTIDE SEQUENCE [LARGE SCALE GENOMIC DNA]</scope>
    <source>
        <strain evidence="4 5">ElP</strain>
    </source>
</reference>
<dbReference type="Pfam" id="PF13385">
    <property type="entry name" value="Laminin_G_3"/>
    <property type="match status" value="1"/>
</dbReference>
<dbReference type="Gene3D" id="3.30.2000.30">
    <property type="match status" value="1"/>
</dbReference>